<sequence length="398" mass="44906">MNPPRIGIIFPPEFWRLPLEIGAAHCYFVEQQKRELPTPYVFIGSSAGGIAAACSVAWTESHFLYLRRVIRNLKPEQIYKSTLRDKIAGTFFIADSAFHFLTSGEKFPWWKKLIFAGGSLGTKIGVIYEILRAPSAFSNEPLLNLLKKNLDFDAVFNSPIKLEILTLDKETREKIIYTNYIASDKKPERLIDGLAGTSALPLIFPCRQNGEKLMVDGAVHPLNTMPFYRALENDCDVIIVLQFAPFNDKELSGCTAGLKIVSQCFNITTSEIGSILLRGFINRNQDLEAKNKIESLVGELGALASKRTSWWNKLGLSKKDEFFTKIDEIRKTCSEFSFTEMKNVKILVTKIDPKLLLPLSIHKFKPEQMKLMLDLGYEAMGPVLDDLEKILKEKPSCA</sequence>
<proteinExistence type="predicted"/>
<reference evidence="3 4" key="1">
    <citation type="journal article" date="2016" name="Nat. Commun.">
        <title>Thousands of microbial genomes shed light on interconnected biogeochemical processes in an aquifer system.</title>
        <authorList>
            <person name="Anantharaman K."/>
            <person name="Brown C.T."/>
            <person name="Hug L.A."/>
            <person name="Sharon I."/>
            <person name="Castelle C.J."/>
            <person name="Probst A.J."/>
            <person name="Thomas B.C."/>
            <person name="Singh A."/>
            <person name="Wilkins M.J."/>
            <person name="Karaoz U."/>
            <person name="Brodie E.L."/>
            <person name="Williams K.H."/>
            <person name="Hubbard S.S."/>
            <person name="Banfield J.F."/>
        </authorList>
    </citation>
    <scope>NUCLEOTIDE SEQUENCE [LARGE SCALE GENOMIC DNA]</scope>
</reference>
<dbReference type="Pfam" id="PF01734">
    <property type="entry name" value="Patatin"/>
    <property type="match status" value="1"/>
</dbReference>
<organism evidence="3 4">
    <name type="scientific">Candidatus Yanofskybacteria bacterium RIFCSPHIGHO2_01_FULL_41_27</name>
    <dbReference type="NCBI Taxonomy" id="1802662"/>
    <lineage>
        <taxon>Bacteria</taxon>
        <taxon>Candidatus Yanofskyibacteriota</taxon>
    </lineage>
</organism>
<gene>
    <name evidence="3" type="ORF">A2736_01795</name>
</gene>
<dbReference type="InterPro" id="IPR002641">
    <property type="entry name" value="PNPLA_dom"/>
</dbReference>
<dbReference type="Proteomes" id="UP000177503">
    <property type="component" value="Unassembled WGS sequence"/>
</dbReference>
<protein>
    <recommendedName>
        <fullName evidence="2">PNPLA domain-containing protein</fullName>
    </recommendedName>
</protein>
<feature type="domain" description="PNPLA" evidence="2">
    <location>
        <begin position="21"/>
        <end position="220"/>
    </location>
</feature>
<name>A0A1F8EHB0_9BACT</name>
<keyword evidence="1" id="KW-0443">Lipid metabolism</keyword>
<accession>A0A1F8EHB0</accession>
<dbReference type="InterPro" id="IPR016035">
    <property type="entry name" value="Acyl_Trfase/lysoPLipase"/>
</dbReference>
<dbReference type="SUPFAM" id="SSF52151">
    <property type="entry name" value="FabD/lysophospholipase-like"/>
    <property type="match status" value="1"/>
</dbReference>
<evidence type="ECO:0000313" key="3">
    <source>
        <dbReference type="EMBL" id="OGN00221.1"/>
    </source>
</evidence>
<comment type="caution">
    <text evidence="3">The sequence shown here is derived from an EMBL/GenBank/DDBJ whole genome shotgun (WGS) entry which is preliminary data.</text>
</comment>
<dbReference type="STRING" id="1802662.A2736_01795"/>
<dbReference type="AlphaFoldDB" id="A0A1F8EHB0"/>
<dbReference type="EMBL" id="MGJC01000009">
    <property type="protein sequence ID" value="OGN00221.1"/>
    <property type="molecule type" value="Genomic_DNA"/>
</dbReference>
<evidence type="ECO:0000256" key="1">
    <source>
        <dbReference type="ARBA" id="ARBA00023098"/>
    </source>
</evidence>
<evidence type="ECO:0000313" key="4">
    <source>
        <dbReference type="Proteomes" id="UP000177503"/>
    </source>
</evidence>
<dbReference type="Gene3D" id="3.40.1090.10">
    <property type="entry name" value="Cytosolic phospholipase A2 catalytic domain"/>
    <property type="match status" value="1"/>
</dbReference>
<dbReference type="GO" id="GO:0006629">
    <property type="term" value="P:lipid metabolic process"/>
    <property type="evidence" value="ECO:0007669"/>
    <property type="project" value="UniProtKB-KW"/>
</dbReference>
<evidence type="ECO:0000259" key="2">
    <source>
        <dbReference type="Pfam" id="PF01734"/>
    </source>
</evidence>